<evidence type="ECO:0000259" key="1">
    <source>
        <dbReference type="PROSITE" id="PS51352"/>
    </source>
</evidence>
<dbReference type="Pfam" id="PF08534">
    <property type="entry name" value="Redoxin"/>
    <property type="match status" value="1"/>
</dbReference>
<dbReference type="GO" id="GO:0016491">
    <property type="term" value="F:oxidoreductase activity"/>
    <property type="evidence" value="ECO:0007669"/>
    <property type="project" value="InterPro"/>
</dbReference>
<comment type="caution">
    <text evidence="2">The sequence shown here is derived from an EMBL/GenBank/DDBJ whole genome shotgun (WGS) entry which is preliminary data.</text>
</comment>
<evidence type="ECO:0000313" key="2">
    <source>
        <dbReference type="EMBL" id="PSB59432.1"/>
    </source>
</evidence>
<proteinExistence type="predicted"/>
<reference evidence="2 3" key="1">
    <citation type="submission" date="2018-03" db="EMBL/GenBank/DDBJ databases">
        <title>The ancient ancestry and fast evolution of plastids.</title>
        <authorList>
            <person name="Moore K.R."/>
            <person name="Magnabosco C."/>
            <person name="Momper L."/>
            <person name="Gold D.A."/>
            <person name="Bosak T."/>
            <person name="Fournier G.P."/>
        </authorList>
    </citation>
    <scope>NUCLEOTIDE SEQUENCE [LARGE SCALE GENOMIC DNA]</scope>
    <source>
        <strain evidence="2 3">CCALA 037</strain>
    </source>
</reference>
<dbReference type="AlphaFoldDB" id="A0A2T1GNE6"/>
<dbReference type="InterPro" id="IPR036249">
    <property type="entry name" value="Thioredoxin-like_sf"/>
</dbReference>
<protein>
    <submittedName>
        <fullName evidence="2">Redoxin</fullName>
    </submittedName>
</protein>
<dbReference type="PANTHER" id="PTHR42852:SF13">
    <property type="entry name" value="PROTEIN DIPZ"/>
    <property type="match status" value="1"/>
</dbReference>
<dbReference type="OrthoDB" id="9799230at2"/>
<dbReference type="RefSeq" id="WP_106299456.1">
    <property type="nucleotide sequence ID" value="NZ_PVWO01000006.1"/>
</dbReference>
<dbReference type="CDD" id="cd03012">
    <property type="entry name" value="TlpA_like_DipZ_like"/>
    <property type="match status" value="1"/>
</dbReference>
<feature type="domain" description="Thioredoxin" evidence="1">
    <location>
        <begin position="44"/>
        <end position="195"/>
    </location>
</feature>
<dbReference type="EMBL" id="PVWO01000006">
    <property type="protein sequence ID" value="PSB59432.1"/>
    <property type="molecule type" value="Genomic_DNA"/>
</dbReference>
<dbReference type="SUPFAM" id="SSF52833">
    <property type="entry name" value="Thioredoxin-like"/>
    <property type="match status" value="1"/>
</dbReference>
<accession>A0A2T1GNE6</accession>
<dbReference type="InterPro" id="IPR013740">
    <property type="entry name" value="Redoxin"/>
</dbReference>
<gene>
    <name evidence="2" type="ORF">C7B77_01020</name>
</gene>
<dbReference type="PROSITE" id="PS51352">
    <property type="entry name" value="THIOREDOXIN_2"/>
    <property type="match status" value="1"/>
</dbReference>
<dbReference type="Proteomes" id="UP000238937">
    <property type="component" value="Unassembled WGS sequence"/>
</dbReference>
<dbReference type="InterPro" id="IPR050553">
    <property type="entry name" value="Thioredoxin_ResA/DsbE_sf"/>
</dbReference>
<sequence>MPLSLPRRKLLTYLGLGTLGWQIANFASLSSASRIIAPESKIIEPETITAAANRLPEFQGISEWLNSASLITTKDLLGKVVLVQIWTLGCINCQRTLPYITSWHKKYADRGLQTIGIHTPEFAFERDVKNIRRAMTKYGITYPVGVDNNFQTWKAYKNEYWPHLFLADRQGIVRYDHIGEGAYAETEAKIRQLLGQSA</sequence>
<keyword evidence="3" id="KW-1185">Reference proteome</keyword>
<organism evidence="2 3">
    <name type="scientific">Chamaesiphon polymorphus CCALA 037</name>
    <dbReference type="NCBI Taxonomy" id="2107692"/>
    <lineage>
        <taxon>Bacteria</taxon>
        <taxon>Bacillati</taxon>
        <taxon>Cyanobacteriota</taxon>
        <taxon>Cyanophyceae</taxon>
        <taxon>Gomontiellales</taxon>
        <taxon>Chamaesiphonaceae</taxon>
        <taxon>Chamaesiphon</taxon>
    </lineage>
</organism>
<dbReference type="InterPro" id="IPR013766">
    <property type="entry name" value="Thioredoxin_domain"/>
</dbReference>
<dbReference type="Gene3D" id="3.40.30.10">
    <property type="entry name" value="Glutaredoxin"/>
    <property type="match status" value="1"/>
</dbReference>
<evidence type="ECO:0000313" key="3">
    <source>
        <dbReference type="Proteomes" id="UP000238937"/>
    </source>
</evidence>
<name>A0A2T1GNE6_9CYAN</name>
<dbReference type="PANTHER" id="PTHR42852">
    <property type="entry name" value="THIOL:DISULFIDE INTERCHANGE PROTEIN DSBE"/>
    <property type="match status" value="1"/>
</dbReference>